<sequence length="47" mass="5613">MSIYDEMSTMRKDIDDLKHQQEALRRAVALLLKKQQEQQKEVEHDGE</sequence>
<organism evidence="2">
    <name type="scientific">marine sediment metagenome</name>
    <dbReference type="NCBI Taxonomy" id="412755"/>
    <lineage>
        <taxon>unclassified sequences</taxon>
        <taxon>metagenomes</taxon>
        <taxon>ecological metagenomes</taxon>
    </lineage>
</organism>
<comment type="caution">
    <text evidence="2">The sequence shown here is derived from an EMBL/GenBank/DDBJ whole genome shotgun (WGS) entry which is preliminary data.</text>
</comment>
<evidence type="ECO:0000256" key="1">
    <source>
        <dbReference type="SAM" id="Coils"/>
    </source>
</evidence>
<reference evidence="2" key="1">
    <citation type="journal article" date="2015" name="Nature">
        <title>Complex archaea that bridge the gap between prokaryotes and eukaryotes.</title>
        <authorList>
            <person name="Spang A."/>
            <person name="Saw J.H."/>
            <person name="Jorgensen S.L."/>
            <person name="Zaremba-Niedzwiedzka K."/>
            <person name="Martijn J."/>
            <person name="Lind A.E."/>
            <person name="van Eijk R."/>
            <person name="Schleper C."/>
            <person name="Guy L."/>
            <person name="Ettema T.J."/>
        </authorList>
    </citation>
    <scope>NUCLEOTIDE SEQUENCE</scope>
</reference>
<keyword evidence="1" id="KW-0175">Coiled coil</keyword>
<accession>A0A0F9TLL1</accession>
<feature type="coiled-coil region" evidence="1">
    <location>
        <begin position="7"/>
        <end position="34"/>
    </location>
</feature>
<protein>
    <submittedName>
        <fullName evidence="2">Uncharacterized protein</fullName>
    </submittedName>
</protein>
<evidence type="ECO:0000313" key="2">
    <source>
        <dbReference type="EMBL" id="KKN49961.1"/>
    </source>
</evidence>
<name>A0A0F9TLL1_9ZZZZ</name>
<dbReference type="AlphaFoldDB" id="A0A0F9TLL1"/>
<proteinExistence type="predicted"/>
<gene>
    <name evidence="2" type="ORF">LCGC14_0637620</name>
</gene>
<dbReference type="EMBL" id="LAZR01001142">
    <property type="protein sequence ID" value="KKN49961.1"/>
    <property type="molecule type" value="Genomic_DNA"/>
</dbReference>